<protein>
    <submittedName>
        <fullName evidence="1">Uncharacterized protein</fullName>
    </submittedName>
</protein>
<evidence type="ECO:0000313" key="2">
    <source>
        <dbReference type="Proteomes" id="UP001642360"/>
    </source>
</evidence>
<dbReference type="EMBL" id="CAUOFW020003692">
    <property type="protein sequence ID" value="CAK9161533.1"/>
    <property type="molecule type" value="Genomic_DNA"/>
</dbReference>
<accession>A0ABC8T352</accession>
<gene>
    <name evidence="1" type="ORF">ILEXP_LOCUS30339</name>
</gene>
<dbReference type="Proteomes" id="UP001642360">
    <property type="component" value="Unassembled WGS sequence"/>
</dbReference>
<name>A0ABC8T352_9AQUA</name>
<reference evidence="1 2" key="1">
    <citation type="submission" date="2024-02" db="EMBL/GenBank/DDBJ databases">
        <authorList>
            <person name="Vignale AGUSTIN F."/>
            <person name="Sosa J E."/>
            <person name="Modenutti C."/>
        </authorList>
    </citation>
    <scope>NUCLEOTIDE SEQUENCE [LARGE SCALE GENOMIC DNA]</scope>
</reference>
<keyword evidence="2" id="KW-1185">Reference proteome</keyword>
<evidence type="ECO:0000313" key="1">
    <source>
        <dbReference type="EMBL" id="CAK9161533.1"/>
    </source>
</evidence>
<sequence>MQFYVIETVRVGQILTKSHSEETRESRIIKYFFVHNTSHLEGMEEGLARARAAIQEAVRIQRYISHKNESFIPRGSIYKNPYAFHQL</sequence>
<proteinExistence type="predicted"/>
<dbReference type="AlphaFoldDB" id="A0ABC8T352"/>
<organism evidence="1 2">
    <name type="scientific">Ilex paraguariensis</name>
    <name type="common">yerba mate</name>
    <dbReference type="NCBI Taxonomy" id="185542"/>
    <lineage>
        <taxon>Eukaryota</taxon>
        <taxon>Viridiplantae</taxon>
        <taxon>Streptophyta</taxon>
        <taxon>Embryophyta</taxon>
        <taxon>Tracheophyta</taxon>
        <taxon>Spermatophyta</taxon>
        <taxon>Magnoliopsida</taxon>
        <taxon>eudicotyledons</taxon>
        <taxon>Gunneridae</taxon>
        <taxon>Pentapetalae</taxon>
        <taxon>asterids</taxon>
        <taxon>campanulids</taxon>
        <taxon>Aquifoliales</taxon>
        <taxon>Aquifoliaceae</taxon>
        <taxon>Ilex</taxon>
    </lineage>
</organism>
<comment type="caution">
    <text evidence="1">The sequence shown here is derived from an EMBL/GenBank/DDBJ whole genome shotgun (WGS) entry which is preliminary data.</text>
</comment>